<feature type="compositionally biased region" description="Low complexity" evidence="2">
    <location>
        <begin position="313"/>
        <end position="326"/>
    </location>
</feature>
<evidence type="ECO:0000256" key="2">
    <source>
        <dbReference type="SAM" id="MobiDB-lite"/>
    </source>
</evidence>
<dbReference type="EMBL" id="KF901041">
    <property type="protein sequence ID" value="AIF15950.1"/>
    <property type="molecule type" value="Genomic_DNA"/>
</dbReference>
<keyword evidence="1" id="KW-0175">Coiled coil</keyword>
<evidence type="ECO:0000313" key="3">
    <source>
        <dbReference type="EMBL" id="AIF15950.1"/>
    </source>
</evidence>
<feature type="coiled-coil region" evidence="1">
    <location>
        <begin position="220"/>
        <end position="247"/>
    </location>
</feature>
<feature type="compositionally biased region" description="Basic residues" evidence="2">
    <location>
        <begin position="286"/>
        <end position="307"/>
    </location>
</feature>
<accession>A0A075HL17</accession>
<feature type="region of interest" description="Disordered" evidence="2">
    <location>
        <begin position="281"/>
        <end position="345"/>
    </location>
</feature>
<name>A0A075HL17_9EURY</name>
<dbReference type="InterPro" id="IPR055545">
    <property type="entry name" value="DUF7121"/>
</dbReference>
<protein>
    <submittedName>
        <fullName evidence="3">Uncharacterized protein</fullName>
    </submittedName>
</protein>
<reference evidence="3" key="1">
    <citation type="journal article" date="2014" name="Genome Biol. Evol.">
        <title>Pangenome evidence for extensive interdomain horizontal transfer affecting lineage core and shell genes in uncultured planktonic thaumarchaeota and euryarchaeota.</title>
        <authorList>
            <person name="Deschamps P."/>
            <person name="Zivanovic Y."/>
            <person name="Moreira D."/>
            <person name="Rodriguez-Valera F."/>
            <person name="Lopez-Garcia P."/>
        </authorList>
    </citation>
    <scope>NUCLEOTIDE SEQUENCE</scope>
</reference>
<sequence length="345" mass="39046">MKRIKPTPFQGHVVTFMARSNLGRLHMDAETLLRVSPEELAQALLNRRRLLKDQLPTVIRTLEAEEQNLAPKVDRAVENHKRANDIVAKLKSTRDSSQKVAHGLLPKVRGHRDSLVESGGMVSLDPDWKKEKLFEELDDIEDSIQTSALDHKAEKKMIDRRKKLIEQNEKWLKERRQMNPEMVDYVDSRREMSHLFKTADKSHRDMIKAVEKAQPLHEKKVAMQAEIREIRRVLDRAKELLAQSDDAIGHWERRLKDGFGELGLGFTDLLAAKKRVAEGGDSTFARKTKPNNQKKGKNSPRKGKSNKSKQPAKVGSGKKSVESVSEPTAPAVEAADAPSRGGEEE</sequence>
<evidence type="ECO:0000256" key="1">
    <source>
        <dbReference type="SAM" id="Coils"/>
    </source>
</evidence>
<dbReference type="Pfam" id="PF23435">
    <property type="entry name" value="DUF7121"/>
    <property type="match status" value="1"/>
</dbReference>
<dbReference type="AlphaFoldDB" id="A0A075HL17"/>
<proteinExistence type="predicted"/>
<organism evidence="3">
    <name type="scientific">uncultured marine group II/III euryarchaeote KM3_72_A06</name>
    <dbReference type="NCBI Taxonomy" id="1456496"/>
    <lineage>
        <taxon>Archaea</taxon>
        <taxon>Methanobacteriati</taxon>
        <taxon>Methanobacteriota</taxon>
        <taxon>environmental samples</taxon>
    </lineage>
</organism>